<evidence type="ECO:0000313" key="7">
    <source>
        <dbReference type="Proteomes" id="UP000597338"/>
    </source>
</evidence>
<feature type="transmembrane region" description="Helical" evidence="5">
    <location>
        <begin position="73"/>
        <end position="89"/>
    </location>
</feature>
<keyword evidence="7" id="KW-1185">Reference proteome</keyword>
<dbReference type="RefSeq" id="WP_188752521.1">
    <property type="nucleotide sequence ID" value="NZ_BMIK01000012.1"/>
</dbReference>
<comment type="caution">
    <text evidence="6">The sequence shown here is derived from an EMBL/GenBank/DDBJ whole genome shotgun (WGS) entry which is preliminary data.</text>
</comment>
<evidence type="ECO:0008006" key="8">
    <source>
        <dbReference type="Google" id="ProtNLM"/>
    </source>
</evidence>
<evidence type="ECO:0000256" key="2">
    <source>
        <dbReference type="ARBA" id="ARBA00022692"/>
    </source>
</evidence>
<dbReference type="Proteomes" id="UP000597338">
    <property type="component" value="Unassembled WGS sequence"/>
</dbReference>
<evidence type="ECO:0000256" key="3">
    <source>
        <dbReference type="ARBA" id="ARBA00022989"/>
    </source>
</evidence>
<evidence type="ECO:0000256" key="1">
    <source>
        <dbReference type="ARBA" id="ARBA00004141"/>
    </source>
</evidence>
<dbReference type="EMBL" id="BMIK01000012">
    <property type="protein sequence ID" value="GGC38015.1"/>
    <property type="molecule type" value="Genomic_DNA"/>
</dbReference>
<proteinExistence type="predicted"/>
<dbReference type="InterPro" id="IPR032808">
    <property type="entry name" value="DoxX"/>
</dbReference>
<keyword evidence="4 5" id="KW-0472">Membrane</keyword>
<reference evidence="7" key="1">
    <citation type="journal article" date="2019" name="Int. J. Syst. Evol. Microbiol.">
        <title>The Global Catalogue of Microorganisms (GCM) 10K type strain sequencing project: providing services to taxonomists for standard genome sequencing and annotation.</title>
        <authorList>
            <consortium name="The Broad Institute Genomics Platform"/>
            <consortium name="The Broad Institute Genome Sequencing Center for Infectious Disease"/>
            <person name="Wu L."/>
            <person name="Ma J."/>
        </authorList>
    </citation>
    <scope>NUCLEOTIDE SEQUENCE [LARGE SCALE GENOMIC DNA]</scope>
    <source>
        <strain evidence="7">CGMCC 1.15342</strain>
    </source>
</reference>
<evidence type="ECO:0000256" key="4">
    <source>
        <dbReference type="ARBA" id="ARBA00023136"/>
    </source>
</evidence>
<keyword evidence="3 5" id="KW-1133">Transmembrane helix</keyword>
<feature type="transmembrane region" description="Helical" evidence="5">
    <location>
        <begin position="44"/>
        <end position="66"/>
    </location>
</feature>
<comment type="subcellular location">
    <subcellularLocation>
        <location evidence="1">Membrane</location>
        <topology evidence="1">Multi-pass membrane protein</topology>
    </subcellularLocation>
</comment>
<keyword evidence="2 5" id="KW-0812">Transmembrane</keyword>
<evidence type="ECO:0000256" key="5">
    <source>
        <dbReference type="SAM" id="Phobius"/>
    </source>
</evidence>
<dbReference type="Pfam" id="PF07681">
    <property type="entry name" value="DoxX"/>
    <property type="match status" value="1"/>
</dbReference>
<evidence type="ECO:0000313" key="6">
    <source>
        <dbReference type="EMBL" id="GGC38015.1"/>
    </source>
</evidence>
<protein>
    <recommendedName>
        <fullName evidence="8">DoxX-like family protein</fullName>
    </recommendedName>
</protein>
<organism evidence="6 7">
    <name type="scientific">Parapedobacter defluvii</name>
    <dbReference type="NCBI Taxonomy" id="2045106"/>
    <lineage>
        <taxon>Bacteria</taxon>
        <taxon>Pseudomonadati</taxon>
        <taxon>Bacteroidota</taxon>
        <taxon>Sphingobacteriia</taxon>
        <taxon>Sphingobacteriales</taxon>
        <taxon>Sphingobacteriaceae</taxon>
        <taxon>Parapedobacter</taxon>
    </lineage>
</organism>
<feature type="transmembrane region" description="Helical" evidence="5">
    <location>
        <begin position="95"/>
        <end position="113"/>
    </location>
</feature>
<gene>
    <name evidence="6" type="ORF">GCM10011386_32650</name>
</gene>
<name>A0ABQ1MBB9_9SPHI</name>
<sequence>MKQKILSVLCILFGLMMINAGLNKFFNYMPAPPPSEEQMKIFGAMVTLKWLMPLVAIVEIIGGFLVAIPKTRALGALVILPVLIGIVVHHLTFDIAGISMGLILFAINSWVIIENREKYSPILK</sequence>
<accession>A0ABQ1MBB9</accession>